<evidence type="ECO:0000256" key="3">
    <source>
        <dbReference type="SAM" id="MobiDB-lite"/>
    </source>
</evidence>
<dbReference type="Gene3D" id="3.90.470.20">
    <property type="entry name" value="4'-phosphopantetheinyl transferase domain"/>
    <property type="match status" value="2"/>
</dbReference>
<comment type="similarity">
    <text evidence="1">Belongs to the P-Pant transferase superfamily. Gsp/Sfp/HetI/AcpT family.</text>
</comment>
<feature type="compositionally biased region" description="Polar residues" evidence="3">
    <location>
        <begin position="1"/>
        <end position="13"/>
    </location>
</feature>
<organism evidence="5">
    <name type="scientific">Methylobacterium bullatum</name>
    <dbReference type="NCBI Taxonomy" id="570505"/>
    <lineage>
        <taxon>Bacteria</taxon>
        <taxon>Pseudomonadati</taxon>
        <taxon>Pseudomonadota</taxon>
        <taxon>Alphaproteobacteria</taxon>
        <taxon>Hyphomicrobiales</taxon>
        <taxon>Methylobacteriaceae</taxon>
        <taxon>Methylobacterium</taxon>
    </lineage>
</organism>
<evidence type="ECO:0000256" key="2">
    <source>
        <dbReference type="ARBA" id="ARBA00022679"/>
    </source>
</evidence>
<geneLocation type="plasmid" evidence="5">
    <name>1</name>
</geneLocation>
<protein>
    <submittedName>
        <fullName evidence="5">4'-phosphopantetheinyl transferase sfp</fullName>
        <ecNumber evidence="5">2.7.8.-</ecNumber>
    </submittedName>
</protein>
<dbReference type="EC" id="2.7.8.-" evidence="5"/>
<keyword evidence="2 5" id="KW-0808">Transferase</keyword>
<evidence type="ECO:0000259" key="4">
    <source>
        <dbReference type="Pfam" id="PF01648"/>
    </source>
</evidence>
<keyword evidence="5" id="KW-0614">Plasmid</keyword>
<evidence type="ECO:0000256" key="1">
    <source>
        <dbReference type="ARBA" id="ARBA00010990"/>
    </source>
</evidence>
<dbReference type="Pfam" id="PF01648">
    <property type="entry name" value="ACPS"/>
    <property type="match status" value="1"/>
</dbReference>
<dbReference type="GO" id="GO:0019878">
    <property type="term" value="P:lysine biosynthetic process via aminoadipic acid"/>
    <property type="evidence" value="ECO:0007669"/>
    <property type="project" value="TreeGrafter"/>
</dbReference>
<dbReference type="GO" id="GO:0000287">
    <property type="term" value="F:magnesium ion binding"/>
    <property type="evidence" value="ECO:0007669"/>
    <property type="project" value="InterPro"/>
</dbReference>
<gene>
    <name evidence="5" type="primary">sfp</name>
    <name evidence="5" type="ORF">MBLL_00641</name>
</gene>
<accession>A0A679JN80</accession>
<feature type="domain" description="4'-phosphopantetheinyl transferase" evidence="4">
    <location>
        <begin position="128"/>
        <end position="230"/>
    </location>
</feature>
<dbReference type="AlphaFoldDB" id="A0A679JN80"/>
<dbReference type="GO" id="GO:0008897">
    <property type="term" value="F:holo-[acyl-carrier-protein] synthase activity"/>
    <property type="evidence" value="ECO:0007669"/>
    <property type="project" value="InterPro"/>
</dbReference>
<dbReference type="PANTHER" id="PTHR12215:SF10">
    <property type="entry name" value="L-AMINOADIPATE-SEMIALDEHYDE DEHYDROGENASE-PHOSPHOPANTETHEINYL TRANSFERASE"/>
    <property type="match status" value="1"/>
</dbReference>
<dbReference type="EMBL" id="LR743510">
    <property type="protein sequence ID" value="CAA2137405.1"/>
    <property type="molecule type" value="Genomic_DNA"/>
</dbReference>
<dbReference type="InterPro" id="IPR008278">
    <property type="entry name" value="4-PPantetheinyl_Trfase_dom"/>
</dbReference>
<dbReference type="InterPro" id="IPR050559">
    <property type="entry name" value="P-Pant_transferase_sf"/>
</dbReference>
<feature type="region of interest" description="Disordered" evidence="3">
    <location>
        <begin position="1"/>
        <end position="23"/>
    </location>
</feature>
<evidence type="ECO:0000313" key="5">
    <source>
        <dbReference type="EMBL" id="CAA2137405.1"/>
    </source>
</evidence>
<proteinExistence type="inferred from homology"/>
<reference evidence="5" key="1">
    <citation type="submission" date="2019-12" db="EMBL/GenBank/DDBJ databases">
        <authorList>
            <person name="Cremers G."/>
        </authorList>
    </citation>
    <scope>NUCLEOTIDE SEQUENCE</scope>
    <source>
        <strain evidence="5">Mbul2</strain>
        <plasmid evidence="5">1</plasmid>
    </source>
</reference>
<dbReference type="RefSeq" id="WP_339159219.1">
    <property type="nucleotide sequence ID" value="NZ_LR743510.1"/>
</dbReference>
<dbReference type="GO" id="GO:0005829">
    <property type="term" value="C:cytosol"/>
    <property type="evidence" value="ECO:0007669"/>
    <property type="project" value="TreeGrafter"/>
</dbReference>
<dbReference type="SUPFAM" id="SSF56214">
    <property type="entry name" value="4'-phosphopantetheinyl transferase"/>
    <property type="match status" value="2"/>
</dbReference>
<dbReference type="InterPro" id="IPR037143">
    <property type="entry name" value="4-PPantetheinyl_Trfase_dom_sf"/>
</dbReference>
<sequence>MTSACPNEPTGTGTPDRAGTDPDVTVWDVDLTQAIDHRATCRDLLSDDEIARASRFVRDVDRWRFEASHAALRLVLGERLGSDPRGLVFGAAPSGKPYLAGEQARSCRFSLSHSGSRALIGLSSSAEIGVDVEEIRPMPDLLRIARAHFARREIAALETLPPRDLTAAFFACWTRKEAVAKATGQGLSLPLDSFAVSVTPDRAELLTMPAGTNAWSLHALSTAPGHAAAIAVMAADVGCIRRTLAPDWAARPAAISQQGP</sequence>
<dbReference type="PANTHER" id="PTHR12215">
    <property type="entry name" value="PHOSPHOPANTETHEINE TRANSFERASE"/>
    <property type="match status" value="1"/>
</dbReference>
<name>A0A679JN80_9HYPH</name>